<dbReference type="SUPFAM" id="SSF51419">
    <property type="entry name" value="PLP-binding barrel"/>
    <property type="match status" value="1"/>
</dbReference>
<name>A0ABT1G4V1_9GAMM</name>
<feature type="modified residue" description="N6-(pyridoxal phosphate)lysine" evidence="9">
    <location>
        <position position="35"/>
    </location>
</feature>
<evidence type="ECO:0000256" key="6">
    <source>
        <dbReference type="ARBA" id="ARBA00022898"/>
    </source>
</evidence>
<comment type="caution">
    <text evidence="11">The sequence shown here is derived from an EMBL/GenBank/DDBJ whole genome shotgun (WGS) entry which is preliminary data.</text>
</comment>
<dbReference type="EMBL" id="JALJYF010000001">
    <property type="protein sequence ID" value="MCP1726319.1"/>
    <property type="molecule type" value="Genomic_DNA"/>
</dbReference>
<accession>A0ABT1G4V1</accession>
<dbReference type="Pfam" id="PF01168">
    <property type="entry name" value="Ala_racemase_N"/>
    <property type="match status" value="1"/>
</dbReference>
<dbReference type="InterPro" id="IPR000821">
    <property type="entry name" value="Ala_racemase"/>
</dbReference>
<dbReference type="Proteomes" id="UP001523550">
    <property type="component" value="Unassembled WGS sequence"/>
</dbReference>
<dbReference type="Pfam" id="PF00842">
    <property type="entry name" value="Ala_racemase_C"/>
    <property type="match status" value="1"/>
</dbReference>
<dbReference type="InterPro" id="IPR001608">
    <property type="entry name" value="Ala_racemase_N"/>
</dbReference>
<dbReference type="InterPro" id="IPR009006">
    <property type="entry name" value="Ala_racemase/Decarboxylase_C"/>
</dbReference>
<evidence type="ECO:0000256" key="5">
    <source>
        <dbReference type="ARBA" id="ARBA00013089"/>
    </source>
</evidence>
<sequence length="363" mass="39576">MTRATRARINTDALRHNLTRAREIAPGTRIMACVKANGYGHGLVEAARAFRGADAFAVACLEEALEIRSAGLGHPVVLLEGIHRQREVELVRENGFELVLHDHAQLDVLEASGLPQKLWLKIDTGMHRLGFPPEQAEAVLARIQRGNLAEGPLRYMTHLASADELQGTPDTGEQIRQFKALTRDWPGERSIANSAGVIDWPESHEQWIRPGIMLYGVTPFSDRHGRDVGLLPAMTVSTELIAIKSVEKGGRVGYGGGWSAAHDMPLGIAAIGYGDGYPWHVANGTPVLINGRPSRVVGRVSMDMITVDLSDHPQARVGDEVILWGESEGGEARLPVETVARHAGTIPYELLCGVTRRVKFDVD</sequence>
<feature type="active site" description="Proton acceptor; specific for D-alanine" evidence="9">
    <location>
        <position position="35"/>
    </location>
</feature>
<dbReference type="PROSITE" id="PS00395">
    <property type="entry name" value="ALANINE_RACEMASE"/>
    <property type="match status" value="1"/>
</dbReference>
<dbReference type="InterPro" id="IPR011079">
    <property type="entry name" value="Ala_racemase_C"/>
</dbReference>
<reference evidence="11 12" key="1">
    <citation type="submission" date="2022-03" db="EMBL/GenBank/DDBJ databases">
        <title>Genomic Encyclopedia of Type Strains, Phase III (KMG-III): the genomes of soil and plant-associated and newly described type strains.</title>
        <authorList>
            <person name="Whitman W."/>
        </authorList>
    </citation>
    <scope>NUCLEOTIDE SEQUENCE [LARGE SCALE GENOMIC DNA]</scope>
    <source>
        <strain evidence="11 12">BSker1</strain>
    </source>
</reference>
<dbReference type="SMART" id="SM01005">
    <property type="entry name" value="Ala_racemase_C"/>
    <property type="match status" value="1"/>
</dbReference>
<protein>
    <recommendedName>
        <fullName evidence="5 9">Alanine racemase</fullName>
        <ecNumber evidence="5 9">5.1.1.1</ecNumber>
    </recommendedName>
</protein>
<evidence type="ECO:0000256" key="4">
    <source>
        <dbReference type="ARBA" id="ARBA00007880"/>
    </source>
</evidence>
<dbReference type="Gene3D" id="2.40.37.10">
    <property type="entry name" value="Lyase, Ornithine Decarboxylase, Chain A, domain 1"/>
    <property type="match status" value="1"/>
</dbReference>
<dbReference type="CDD" id="cd06827">
    <property type="entry name" value="PLPDE_III_AR_proteobact"/>
    <property type="match status" value="1"/>
</dbReference>
<keyword evidence="6 9" id="KW-0663">Pyridoxal phosphate</keyword>
<evidence type="ECO:0000259" key="10">
    <source>
        <dbReference type="SMART" id="SM01005"/>
    </source>
</evidence>
<evidence type="ECO:0000256" key="9">
    <source>
        <dbReference type="HAMAP-Rule" id="MF_01201"/>
    </source>
</evidence>
<comment type="pathway">
    <text evidence="3">Cell wall biogenesis; peptidoglycan biosynthesis.</text>
</comment>
<evidence type="ECO:0000313" key="11">
    <source>
        <dbReference type="EMBL" id="MCP1726319.1"/>
    </source>
</evidence>
<dbReference type="PRINTS" id="PR00992">
    <property type="entry name" value="ALARACEMASE"/>
</dbReference>
<evidence type="ECO:0000256" key="8">
    <source>
        <dbReference type="ARBA" id="ARBA00037912"/>
    </source>
</evidence>
<dbReference type="SUPFAM" id="SSF50621">
    <property type="entry name" value="Alanine racemase C-terminal domain-like"/>
    <property type="match status" value="1"/>
</dbReference>
<feature type="binding site" evidence="9">
    <location>
        <position position="128"/>
    </location>
    <ligand>
        <name>substrate</name>
    </ligand>
</feature>
<dbReference type="Gene3D" id="3.20.20.10">
    <property type="entry name" value="Alanine racemase"/>
    <property type="match status" value="1"/>
</dbReference>
<dbReference type="GO" id="GO:0008784">
    <property type="term" value="F:alanine racemase activity"/>
    <property type="evidence" value="ECO:0007669"/>
    <property type="project" value="UniProtKB-EC"/>
</dbReference>
<gene>
    <name evidence="11" type="ORF">J2T60_000284</name>
</gene>
<comment type="cofactor">
    <cofactor evidence="2 9">
        <name>pyridoxal 5'-phosphate</name>
        <dbReference type="ChEBI" id="CHEBI:597326"/>
    </cofactor>
</comment>
<dbReference type="HAMAP" id="MF_01201">
    <property type="entry name" value="Ala_racemase"/>
    <property type="match status" value="1"/>
</dbReference>
<evidence type="ECO:0000256" key="1">
    <source>
        <dbReference type="ARBA" id="ARBA00000316"/>
    </source>
</evidence>
<evidence type="ECO:0000256" key="7">
    <source>
        <dbReference type="ARBA" id="ARBA00023235"/>
    </source>
</evidence>
<organism evidence="11 12">
    <name type="scientific">Natronospira proteinivora</name>
    <dbReference type="NCBI Taxonomy" id="1807133"/>
    <lineage>
        <taxon>Bacteria</taxon>
        <taxon>Pseudomonadati</taxon>
        <taxon>Pseudomonadota</taxon>
        <taxon>Gammaproteobacteria</taxon>
        <taxon>Natronospirales</taxon>
        <taxon>Natronospiraceae</taxon>
        <taxon>Natronospira</taxon>
    </lineage>
</organism>
<comment type="pathway">
    <text evidence="8 9">Amino-acid biosynthesis; D-alanine biosynthesis; D-alanine from L-alanine: step 1/1.</text>
</comment>
<comment type="catalytic activity">
    <reaction evidence="1 9">
        <text>L-alanine = D-alanine</text>
        <dbReference type="Rhea" id="RHEA:20249"/>
        <dbReference type="ChEBI" id="CHEBI:57416"/>
        <dbReference type="ChEBI" id="CHEBI:57972"/>
        <dbReference type="EC" id="5.1.1.1"/>
    </reaction>
</comment>
<evidence type="ECO:0000256" key="2">
    <source>
        <dbReference type="ARBA" id="ARBA00001933"/>
    </source>
</evidence>
<dbReference type="PANTHER" id="PTHR30511">
    <property type="entry name" value="ALANINE RACEMASE"/>
    <property type="match status" value="1"/>
</dbReference>
<comment type="function">
    <text evidence="9">Catalyzes the interconversion of L-alanine and D-alanine. May also act on other amino acids.</text>
</comment>
<proteinExistence type="inferred from homology"/>
<evidence type="ECO:0000313" key="12">
    <source>
        <dbReference type="Proteomes" id="UP001523550"/>
    </source>
</evidence>
<feature type="binding site" evidence="9">
    <location>
        <position position="302"/>
    </location>
    <ligand>
        <name>substrate</name>
    </ligand>
</feature>
<evidence type="ECO:0000256" key="3">
    <source>
        <dbReference type="ARBA" id="ARBA00004752"/>
    </source>
</evidence>
<dbReference type="NCBIfam" id="TIGR00492">
    <property type="entry name" value="alr"/>
    <property type="match status" value="1"/>
</dbReference>
<comment type="similarity">
    <text evidence="4 9">Belongs to the alanine racemase family.</text>
</comment>
<dbReference type="InterPro" id="IPR020622">
    <property type="entry name" value="Ala_racemase_pyridoxalP-BS"/>
</dbReference>
<feature type="domain" description="Alanine racemase C-terminal" evidence="10">
    <location>
        <begin position="233"/>
        <end position="363"/>
    </location>
</feature>
<keyword evidence="12" id="KW-1185">Reference proteome</keyword>
<dbReference type="EC" id="5.1.1.1" evidence="5 9"/>
<dbReference type="InterPro" id="IPR029066">
    <property type="entry name" value="PLP-binding_barrel"/>
</dbReference>
<feature type="active site" description="Proton acceptor; specific for L-alanine" evidence="9">
    <location>
        <position position="254"/>
    </location>
</feature>
<dbReference type="PANTHER" id="PTHR30511:SF4">
    <property type="entry name" value="ALANINE RACEMASE, BIOSYNTHETIC"/>
    <property type="match status" value="1"/>
</dbReference>
<keyword evidence="7 9" id="KW-0413">Isomerase</keyword>
<dbReference type="RefSeq" id="WP_253444403.1">
    <property type="nucleotide sequence ID" value="NZ_JALJYF010000001.1"/>
</dbReference>